<name>A0A1G2HH01_9BACT</name>
<protein>
    <submittedName>
        <fullName evidence="1">Uncharacterized protein</fullName>
    </submittedName>
</protein>
<accession>A0A1G2HH01</accession>
<evidence type="ECO:0000313" key="2">
    <source>
        <dbReference type="Proteomes" id="UP000179153"/>
    </source>
</evidence>
<comment type="caution">
    <text evidence="1">The sequence shown here is derived from an EMBL/GenBank/DDBJ whole genome shotgun (WGS) entry which is preliminary data.</text>
</comment>
<proteinExistence type="predicted"/>
<dbReference type="Proteomes" id="UP000179153">
    <property type="component" value="Unassembled WGS sequence"/>
</dbReference>
<dbReference type="AlphaFoldDB" id="A0A1G2HH01"/>
<gene>
    <name evidence="1" type="ORF">A2932_00885</name>
</gene>
<reference evidence="1 2" key="1">
    <citation type="journal article" date="2016" name="Nat. Commun.">
        <title>Thousands of microbial genomes shed light on interconnected biogeochemical processes in an aquifer system.</title>
        <authorList>
            <person name="Anantharaman K."/>
            <person name="Brown C.T."/>
            <person name="Hug L.A."/>
            <person name="Sharon I."/>
            <person name="Castelle C.J."/>
            <person name="Probst A.J."/>
            <person name="Thomas B.C."/>
            <person name="Singh A."/>
            <person name="Wilkins M.J."/>
            <person name="Karaoz U."/>
            <person name="Brodie E.L."/>
            <person name="Williams K.H."/>
            <person name="Hubbard S.S."/>
            <person name="Banfield J.F."/>
        </authorList>
    </citation>
    <scope>NUCLEOTIDE SEQUENCE [LARGE SCALE GENOMIC DNA]</scope>
</reference>
<dbReference type="EMBL" id="MHOI01000013">
    <property type="protein sequence ID" value="OGZ61659.1"/>
    <property type="molecule type" value="Genomic_DNA"/>
</dbReference>
<evidence type="ECO:0000313" key="1">
    <source>
        <dbReference type="EMBL" id="OGZ61659.1"/>
    </source>
</evidence>
<organism evidence="1 2">
    <name type="scientific">Candidatus Spechtbacteria bacterium RIFCSPLOWO2_01_FULL_46_10</name>
    <dbReference type="NCBI Taxonomy" id="1802163"/>
    <lineage>
        <taxon>Bacteria</taxon>
        <taxon>Candidatus Spechtiibacteriota</taxon>
    </lineage>
</organism>
<sequence length="160" mass="18910">MVFSGLRQFFNKNESQKSEQKREHDFVHYGHGWGHCGVCHCTVDNVQHPNEFEKICPGERAKPRPDCCEPFRFQKQTLKTYAVEFSSEMDIDHTTKPRFFRFEAYDDDRAFTKAFQWVLHNKDWLRASNNLEVTLWEKCEGVIPRIVCKMEVPDVAGRHV</sequence>